<dbReference type="Proteomes" id="UP000248021">
    <property type="component" value="Unassembled WGS sequence"/>
</dbReference>
<evidence type="ECO:0000313" key="2">
    <source>
        <dbReference type="Proteomes" id="UP000248021"/>
    </source>
</evidence>
<proteinExistence type="predicted"/>
<keyword evidence="2" id="KW-1185">Reference proteome</keyword>
<dbReference type="AlphaFoldDB" id="A0A2V3UIZ9"/>
<accession>A0A2V3UIZ9</accession>
<protein>
    <submittedName>
        <fullName evidence="1">Uncharacterized protein</fullName>
    </submittedName>
</protein>
<dbReference type="EMBL" id="QJJK01000001">
    <property type="protein sequence ID" value="PXW64750.1"/>
    <property type="molecule type" value="Genomic_DNA"/>
</dbReference>
<comment type="caution">
    <text evidence="1">The sequence shown here is derived from an EMBL/GenBank/DDBJ whole genome shotgun (WGS) entry which is preliminary data.</text>
</comment>
<sequence>MRNDHSRGRDQPTWLHINSRMSSFASYVNRLGSCVRRCPGVPYHLPSGSLNRWHLRGVEATAGRTSIMDARDVRTIREQVRLSRTWRRSKLTSKFTGLDGIRRFHLSRICSSEANLTCEYRLTSGCRTNVKFKSSTITINLLVDPVARTLAARPYQADANGGVQLREHCRARWTPVRMKTLLGNEDCEHCR</sequence>
<gene>
    <name evidence="1" type="ORF">C7450_101509</name>
</gene>
<reference evidence="1 2" key="1">
    <citation type="submission" date="2018-05" db="EMBL/GenBank/DDBJ databases">
        <title>Genomic Encyclopedia of Type Strains, Phase IV (KMG-IV): sequencing the most valuable type-strain genomes for metagenomic binning, comparative biology and taxonomic classification.</title>
        <authorList>
            <person name="Goeker M."/>
        </authorList>
    </citation>
    <scope>NUCLEOTIDE SEQUENCE [LARGE SCALE GENOMIC DNA]</scope>
    <source>
        <strain evidence="1 2">DSM 6462</strain>
    </source>
</reference>
<organism evidence="1 2">
    <name type="scientific">Chelatococcus asaccharovorans</name>
    <dbReference type="NCBI Taxonomy" id="28210"/>
    <lineage>
        <taxon>Bacteria</taxon>
        <taxon>Pseudomonadati</taxon>
        <taxon>Pseudomonadota</taxon>
        <taxon>Alphaproteobacteria</taxon>
        <taxon>Hyphomicrobiales</taxon>
        <taxon>Chelatococcaceae</taxon>
        <taxon>Chelatococcus</taxon>
    </lineage>
</organism>
<evidence type="ECO:0000313" key="1">
    <source>
        <dbReference type="EMBL" id="PXW64750.1"/>
    </source>
</evidence>
<name>A0A2V3UIZ9_9HYPH</name>